<dbReference type="EMBL" id="BMWS01000003">
    <property type="protein sequence ID" value="GGX08196.1"/>
    <property type="molecule type" value="Genomic_DNA"/>
</dbReference>
<keyword evidence="1" id="KW-0732">Signal</keyword>
<proteinExistence type="predicted"/>
<comment type="caution">
    <text evidence="3">The sequence shown here is derived from an EMBL/GenBank/DDBJ whole genome shotgun (WGS) entry which is preliminary data.</text>
</comment>
<evidence type="ECO:0000259" key="2">
    <source>
        <dbReference type="Pfam" id="PF18962"/>
    </source>
</evidence>
<evidence type="ECO:0000256" key="1">
    <source>
        <dbReference type="ARBA" id="ARBA00022729"/>
    </source>
</evidence>
<reference evidence="3 4" key="1">
    <citation type="journal article" date="2014" name="Int. J. Syst. Evol. Microbiol.">
        <title>Complete genome sequence of Corynebacterium casei LMG S-19264T (=DSM 44701T), isolated from a smear-ripened cheese.</title>
        <authorList>
            <consortium name="US DOE Joint Genome Institute (JGI-PGF)"/>
            <person name="Walter F."/>
            <person name="Albersmeier A."/>
            <person name="Kalinowski J."/>
            <person name="Ruckert C."/>
        </authorList>
    </citation>
    <scope>NUCLEOTIDE SEQUENCE [LARGE SCALE GENOMIC DNA]</scope>
    <source>
        <strain evidence="3 4">KCTC 12285</strain>
    </source>
</reference>
<organism evidence="3 4">
    <name type="scientific">Aquimarina muelleri</name>
    <dbReference type="NCBI Taxonomy" id="279356"/>
    <lineage>
        <taxon>Bacteria</taxon>
        <taxon>Pseudomonadati</taxon>
        <taxon>Bacteroidota</taxon>
        <taxon>Flavobacteriia</taxon>
        <taxon>Flavobacteriales</taxon>
        <taxon>Flavobacteriaceae</taxon>
        <taxon>Aquimarina</taxon>
    </lineage>
</organism>
<keyword evidence="4" id="KW-1185">Reference proteome</keyword>
<evidence type="ECO:0000313" key="4">
    <source>
        <dbReference type="Proteomes" id="UP000601108"/>
    </source>
</evidence>
<feature type="domain" description="Secretion system C-terminal sorting" evidence="2">
    <location>
        <begin position="56"/>
        <end position="123"/>
    </location>
</feature>
<name>A0A918N233_9FLAO</name>
<protein>
    <submittedName>
        <fullName evidence="3">T9SS C-terminal target domain-containing protein</fullName>
    </submittedName>
</protein>
<evidence type="ECO:0000313" key="3">
    <source>
        <dbReference type="EMBL" id="GGX08196.1"/>
    </source>
</evidence>
<dbReference type="InterPro" id="IPR026444">
    <property type="entry name" value="Secre_tail"/>
</dbReference>
<dbReference type="NCBIfam" id="TIGR04183">
    <property type="entry name" value="Por_Secre_tail"/>
    <property type="match status" value="1"/>
</dbReference>
<dbReference type="AlphaFoldDB" id="A0A918N233"/>
<dbReference type="Pfam" id="PF18962">
    <property type="entry name" value="Por_Secre_tail"/>
    <property type="match status" value="1"/>
</dbReference>
<dbReference type="Proteomes" id="UP000601108">
    <property type="component" value="Unassembled WGS sequence"/>
</dbReference>
<gene>
    <name evidence="3" type="ORF">GCM10007384_07660</name>
</gene>
<accession>A0A918N233</accession>
<sequence>MLYIYHPKMNFCMKKIYLLLIFIGLVCFSFSSGIQAQSNSIQKESSKIEKIEGISIYPNPATGDKLSITSTKNLTKTISIFTVLGEKVMFKVLIGRELDISSLPPAVYVIRIKEGEQKATLKFVRG</sequence>